<dbReference type="InterPro" id="IPR006059">
    <property type="entry name" value="SBP"/>
</dbReference>
<dbReference type="GO" id="GO:0055052">
    <property type="term" value="C:ATP-binding cassette (ABC) transporter complex, substrate-binding subunit-containing"/>
    <property type="evidence" value="ECO:0007669"/>
    <property type="project" value="TreeGrafter"/>
</dbReference>
<dbReference type="EMBL" id="LN890655">
    <property type="protein sequence ID" value="CUS02136.2"/>
    <property type="molecule type" value="Genomic_DNA"/>
</dbReference>
<dbReference type="SUPFAM" id="SSF53850">
    <property type="entry name" value="Periplasmic binding protein-like II"/>
    <property type="match status" value="1"/>
</dbReference>
<accession>A0A160SY37</accession>
<evidence type="ECO:0000256" key="2">
    <source>
        <dbReference type="ARBA" id="ARBA00022448"/>
    </source>
</evidence>
<dbReference type="KEGG" id="pbf:CFX0092_A0255"/>
<evidence type="ECO:0000256" key="1">
    <source>
        <dbReference type="ARBA" id="ARBA00008520"/>
    </source>
</evidence>
<evidence type="ECO:0000256" key="3">
    <source>
        <dbReference type="ARBA" id="ARBA00022729"/>
    </source>
</evidence>
<dbReference type="OrthoDB" id="9766758at2"/>
<dbReference type="RefSeq" id="WP_157912802.1">
    <property type="nucleotide sequence ID" value="NZ_LN890655.1"/>
</dbReference>
<organism evidence="4 5">
    <name type="scientific">Candidatus Promineifilum breve</name>
    <dbReference type="NCBI Taxonomy" id="1806508"/>
    <lineage>
        <taxon>Bacteria</taxon>
        <taxon>Bacillati</taxon>
        <taxon>Chloroflexota</taxon>
        <taxon>Ardenticatenia</taxon>
        <taxon>Candidatus Promineifilales</taxon>
        <taxon>Candidatus Promineifilaceae</taxon>
        <taxon>Candidatus Promineifilum</taxon>
    </lineage>
</organism>
<keyword evidence="5" id="KW-1185">Reference proteome</keyword>
<dbReference type="AlphaFoldDB" id="A0A160SY37"/>
<gene>
    <name evidence="4" type="ORF">CFX0092_A0255</name>
</gene>
<proteinExistence type="inferred from homology"/>
<dbReference type="PROSITE" id="PS51257">
    <property type="entry name" value="PROKAR_LIPOPROTEIN"/>
    <property type="match status" value="1"/>
</dbReference>
<evidence type="ECO:0000313" key="5">
    <source>
        <dbReference type="Proteomes" id="UP000215027"/>
    </source>
</evidence>
<dbReference type="Proteomes" id="UP000215027">
    <property type="component" value="Chromosome I"/>
</dbReference>
<sequence length="442" mass="46877">MSKTNRLILTFILLILFATASGCTLLQESPGIVVTPSPGATAPAATPAALATSDLSGLPVPAQSIAQLRLWLPPEIGARTEAGAAELADQLAAFRAEQGALEIAVEQKPVEGPGGILAFLQAGRLVAPSVMPDLVAVPTALLADPRARDLFFPLDTRLAADSLGDIYPAPVSQIVRDDAFFGAPFATAGLTHLLYDPAVISGTIPLNWSQFISVTNHTLVLPADSREGALLGLQFYLAEGGNLTDDTGQPVLETEPLARALATIGLRKENLLQSHQLKTLDEAWQYHQLGTSDFMWTRVEHLLGLQAADPRLVGAQAYSAVPGVSGALVPLTTSWAWAITTSDPARQALAGELITFLTSAENMAAWNGRSQLLPARREAMALLGELNPYYQFAGLELERAQPMPVNEASRVMDALGDAVFQVLTTETSPVLIAEQAALSLRQ</sequence>
<reference evidence="4" key="1">
    <citation type="submission" date="2016-01" db="EMBL/GenBank/DDBJ databases">
        <authorList>
            <person name="Mcilroy J.S."/>
            <person name="Karst M S."/>
            <person name="Albertsen M."/>
        </authorList>
    </citation>
    <scope>NUCLEOTIDE SEQUENCE</scope>
    <source>
        <strain evidence="4">Cfx-K</strain>
    </source>
</reference>
<evidence type="ECO:0008006" key="6">
    <source>
        <dbReference type="Google" id="ProtNLM"/>
    </source>
</evidence>
<keyword evidence="3" id="KW-0732">Signal</keyword>
<protein>
    <recommendedName>
        <fullName evidence="6">Extracellular solute-binding protein</fullName>
    </recommendedName>
</protein>
<dbReference type="PANTHER" id="PTHR30061:SF50">
    <property type="entry name" value="MALTOSE_MALTODEXTRIN-BINDING PERIPLASMIC PROTEIN"/>
    <property type="match status" value="1"/>
</dbReference>
<dbReference type="Pfam" id="PF13416">
    <property type="entry name" value="SBP_bac_8"/>
    <property type="match status" value="1"/>
</dbReference>
<dbReference type="GO" id="GO:1901982">
    <property type="term" value="F:maltose binding"/>
    <property type="evidence" value="ECO:0007669"/>
    <property type="project" value="TreeGrafter"/>
</dbReference>
<comment type="similarity">
    <text evidence="1">Belongs to the bacterial solute-binding protein 1 family.</text>
</comment>
<name>A0A160SY37_9CHLR</name>
<dbReference type="PANTHER" id="PTHR30061">
    <property type="entry name" value="MALTOSE-BINDING PERIPLASMIC PROTEIN"/>
    <property type="match status" value="1"/>
</dbReference>
<evidence type="ECO:0000313" key="4">
    <source>
        <dbReference type="EMBL" id="CUS02136.2"/>
    </source>
</evidence>
<keyword evidence="2" id="KW-0813">Transport</keyword>
<dbReference type="GO" id="GO:0015768">
    <property type="term" value="P:maltose transport"/>
    <property type="evidence" value="ECO:0007669"/>
    <property type="project" value="TreeGrafter"/>
</dbReference>
<dbReference type="GO" id="GO:0042956">
    <property type="term" value="P:maltodextrin transmembrane transport"/>
    <property type="evidence" value="ECO:0007669"/>
    <property type="project" value="TreeGrafter"/>
</dbReference>
<dbReference type="Gene3D" id="3.40.190.10">
    <property type="entry name" value="Periplasmic binding protein-like II"/>
    <property type="match status" value="2"/>
</dbReference>